<dbReference type="Gene3D" id="1.10.1200.10">
    <property type="entry name" value="ACP-like"/>
    <property type="match status" value="1"/>
</dbReference>
<dbReference type="Proteomes" id="UP000076962">
    <property type="component" value="Unassembled WGS sequence"/>
</dbReference>
<protein>
    <submittedName>
        <fullName evidence="2">Phosphopantetheine-binding domain protein</fullName>
    </submittedName>
</protein>
<gene>
    <name evidence="2" type="ORF">THIOM_004203</name>
</gene>
<evidence type="ECO:0000313" key="3">
    <source>
        <dbReference type="Proteomes" id="UP000076962"/>
    </source>
</evidence>
<proteinExistence type="predicted"/>
<reference evidence="2 3" key="1">
    <citation type="submission" date="2016-05" db="EMBL/GenBank/DDBJ databases">
        <title>Single-cell genome of chain-forming Candidatus Thiomargarita nelsonii and comparison to other large sulfur-oxidizing bacteria.</title>
        <authorList>
            <person name="Winkel M."/>
            <person name="Salman V."/>
            <person name="Woyke T."/>
            <person name="Schulz-Vogt H."/>
            <person name="Richter M."/>
            <person name="Flood B."/>
            <person name="Bailey J."/>
            <person name="Amann R."/>
            <person name="Mussmann M."/>
        </authorList>
    </citation>
    <scope>NUCLEOTIDE SEQUENCE [LARGE SCALE GENOMIC DNA]</scope>
    <source>
        <strain evidence="2 3">THI036</strain>
    </source>
</reference>
<dbReference type="SUPFAM" id="SSF47336">
    <property type="entry name" value="ACP-like"/>
    <property type="match status" value="1"/>
</dbReference>
<accession>A0A0A6NXI3</accession>
<keyword evidence="3" id="KW-1185">Reference proteome</keyword>
<feature type="domain" description="Carrier" evidence="1">
    <location>
        <begin position="1"/>
        <end position="78"/>
    </location>
</feature>
<dbReference type="AlphaFoldDB" id="A0A0A6NXI3"/>
<organism evidence="2 3">
    <name type="scientific">Candidatus Thiomargarita nelsonii</name>
    <dbReference type="NCBI Taxonomy" id="1003181"/>
    <lineage>
        <taxon>Bacteria</taxon>
        <taxon>Pseudomonadati</taxon>
        <taxon>Pseudomonadota</taxon>
        <taxon>Gammaproteobacteria</taxon>
        <taxon>Thiotrichales</taxon>
        <taxon>Thiotrichaceae</taxon>
        <taxon>Thiomargarita</taxon>
    </lineage>
</organism>
<evidence type="ECO:0000259" key="1">
    <source>
        <dbReference type="PROSITE" id="PS50075"/>
    </source>
</evidence>
<evidence type="ECO:0000313" key="2">
    <source>
        <dbReference type="EMBL" id="OAD20115.1"/>
    </source>
</evidence>
<name>A0A0A6NXI3_9GAMM</name>
<dbReference type="InterPro" id="IPR036736">
    <property type="entry name" value="ACP-like_sf"/>
</dbReference>
<sequence>MSRDEIKTVVCEILSTTLKRTIEPHESVFREQEEHWDSLKHVEIVLNLESAFNIQLTEVEMTELNSLAQIVESVEHHLET</sequence>
<dbReference type="InterPro" id="IPR009081">
    <property type="entry name" value="PP-bd_ACP"/>
</dbReference>
<comment type="caution">
    <text evidence="2">The sequence shown here is derived from an EMBL/GenBank/DDBJ whole genome shotgun (WGS) entry which is preliminary data.</text>
</comment>
<dbReference type="PROSITE" id="PS50075">
    <property type="entry name" value="CARRIER"/>
    <property type="match status" value="1"/>
</dbReference>
<dbReference type="EMBL" id="LUTY01002545">
    <property type="protein sequence ID" value="OAD20115.1"/>
    <property type="molecule type" value="Genomic_DNA"/>
</dbReference>
<dbReference type="Pfam" id="PF00550">
    <property type="entry name" value="PP-binding"/>
    <property type="match status" value="1"/>
</dbReference>